<evidence type="ECO:0000313" key="2">
    <source>
        <dbReference type="EMBL" id="WRT63319.1"/>
    </source>
</evidence>
<dbReference type="EMBL" id="CP141881">
    <property type="protein sequence ID" value="WRT63319.1"/>
    <property type="molecule type" value="Genomic_DNA"/>
</dbReference>
<gene>
    <name evidence="2" type="ORF">IL334_000224</name>
</gene>
<feature type="compositionally biased region" description="Low complexity" evidence="1">
    <location>
        <begin position="8"/>
        <end position="17"/>
    </location>
</feature>
<dbReference type="Proteomes" id="UP001329825">
    <property type="component" value="Chromosome 1"/>
</dbReference>
<sequence length="296" mass="33559">MASFNLESKSSLISGSSHRGWTTLDNTFFSRLTKGIRETKDNSTFRKPSGDSLGEEDPFPLPSSERGGFRPKVIVFPYSQSGCEFKDETDDPTSTQGVYTFMGPDVRVMSRVTEVEAGRTSQRRMELAEKWAAYVDQSVNIDRKPFWTLNLEWEKGDDLPSSMVRFQDMTSKAMVDSYLSWIDDKYRKTYFKEKGRDIDIKDEIDLVSVCTVQDFEGAPNPFHRIPSADLPLSFEDFSEHMKVRYNGYFMGDPGQQLKSSKAPPSRKLYSIIKPTTIDAINSSNTSDNNNQDTGTS</sequence>
<organism evidence="2 3">
    <name type="scientific">Kwoniella shivajii</name>
    <dbReference type="NCBI Taxonomy" id="564305"/>
    <lineage>
        <taxon>Eukaryota</taxon>
        <taxon>Fungi</taxon>
        <taxon>Dikarya</taxon>
        <taxon>Basidiomycota</taxon>
        <taxon>Agaricomycotina</taxon>
        <taxon>Tremellomycetes</taxon>
        <taxon>Tremellales</taxon>
        <taxon>Cryptococcaceae</taxon>
        <taxon>Kwoniella</taxon>
    </lineage>
</organism>
<dbReference type="GeneID" id="87952355"/>
<feature type="region of interest" description="Disordered" evidence="1">
    <location>
        <begin position="1"/>
        <end position="23"/>
    </location>
</feature>
<dbReference type="RefSeq" id="XP_062788059.1">
    <property type="nucleotide sequence ID" value="XM_062932008.1"/>
</dbReference>
<protein>
    <submittedName>
        <fullName evidence="2">Uncharacterized protein</fullName>
    </submittedName>
</protein>
<proteinExistence type="predicted"/>
<reference evidence="2 3" key="1">
    <citation type="submission" date="2024-01" db="EMBL/GenBank/DDBJ databases">
        <title>Comparative genomics of Cryptococcus and Kwoniella reveals pathogenesis evolution and contrasting modes of karyotype evolution via chromosome fusion or intercentromeric recombination.</title>
        <authorList>
            <person name="Coelho M.A."/>
            <person name="David-Palma M."/>
            <person name="Shea T."/>
            <person name="Bowers K."/>
            <person name="McGinley-Smith S."/>
            <person name="Mohammad A.W."/>
            <person name="Gnirke A."/>
            <person name="Yurkov A.M."/>
            <person name="Nowrousian M."/>
            <person name="Sun S."/>
            <person name="Cuomo C.A."/>
            <person name="Heitman J."/>
        </authorList>
    </citation>
    <scope>NUCLEOTIDE SEQUENCE [LARGE SCALE GENOMIC DNA]</scope>
    <source>
        <strain evidence="2">CBS 11374</strain>
    </source>
</reference>
<keyword evidence="3" id="KW-1185">Reference proteome</keyword>
<feature type="region of interest" description="Disordered" evidence="1">
    <location>
        <begin position="39"/>
        <end position="68"/>
    </location>
</feature>
<evidence type="ECO:0000313" key="3">
    <source>
        <dbReference type="Proteomes" id="UP001329825"/>
    </source>
</evidence>
<evidence type="ECO:0000256" key="1">
    <source>
        <dbReference type="SAM" id="MobiDB-lite"/>
    </source>
</evidence>
<accession>A0ABZ1CQ19</accession>
<name>A0ABZ1CQ19_9TREE</name>